<dbReference type="Proteomes" id="UP001250858">
    <property type="component" value="Chromosome"/>
</dbReference>
<sequence>MAITVLRRTAAAAAVTSLALLLTACGGEEKKKEDTGKADASASAAAKPDVKALSAAELDKLVVEQADLTGYQVQKAKAGQVLNAGDVSADKAVCEPLAEAFATAAPGTPGASAQRKAIQVPDKKTGSVDDALGALAAPITSVTLGSYAGEGAQQAFAALKTAGTDCAGGFTVHGGGSKSTVSKVTPETVTAGDEALAWTVTSENEGETFVTKLVVFRKGNNLAGFSTLSLGGEVKELPTAVIDAQAAKLR</sequence>
<dbReference type="EMBL" id="CP133762">
    <property type="protein sequence ID" value="WMX45492.1"/>
    <property type="molecule type" value="Genomic_DNA"/>
</dbReference>
<name>A0ABY9RTG7_9ACTN</name>
<reference evidence="2 3" key="1">
    <citation type="submission" date="2023-09" db="EMBL/GenBank/DDBJ databases">
        <title>Complete genome of Streptomyces roseicoloratus T14.</title>
        <authorList>
            <person name="Bashizi T."/>
            <person name="Kim M.-J."/>
            <person name="Lee G."/>
            <person name="Tagele S.B."/>
            <person name="Shin J.-H."/>
        </authorList>
    </citation>
    <scope>NUCLEOTIDE SEQUENCE [LARGE SCALE GENOMIC DNA]</scope>
    <source>
        <strain evidence="2 3">T14</strain>
    </source>
</reference>
<proteinExistence type="predicted"/>
<dbReference type="RefSeq" id="WP_309548525.1">
    <property type="nucleotide sequence ID" value="NZ_CP133762.1"/>
</dbReference>
<keyword evidence="1" id="KW-0732">Signal</keyword>
<dbReference type="PROSITE" id="PS51257">
    <property type="entry name" value="PROKAR_LIPOPROTEIN"/>
    <property type="match status" value="1"/>
</dbReference>
<gene>
    <name evidence="2" type="ORF">RGF97_12415</name>
</gene>
<accession>A0ABY9RTG7</accession>
<protein>
    <recommendedName>
        <fullName evidence="4">Lipoprotein</fullName>
    </recommendedName>
</protein>
<evidence type="ECO:0000256" key="1">
    <source>
        <dbReference type="SAM" id="SignalP"/>
    </source>
</evidence>
<evidence type="ECO:0008006" key="4">
    <source>
        <dbReference type="Google" id="ProtNLM"/>
    </source>
</evidence>
<feature type="signal peptide" evidence="1">
    <location>
        <begin position="1"/>
        <end position="26"/>
    </location>
</feature>
<keyword evidence="3" id="KW-1185">Reference proteome</keyword>
<feature type="chain" id="PRO_5046055709" description="Lipoprotein" evidence="1">
    <location>
        <begin position="27"/>
        <end position="250"/>
    </location>
</feature>
<organism evidence="2 3">
    <name type="scientific">Streptomyces roseicoloratus</name>
    <dbReference type="NCBI Taxonomy" id="2508722"/>
    <lineage>
        <taxon>Bacteria</taxon>
        <taxon>Bacillati</taxon>
        <taxon>Actinomycetota</taxon>
        <taxon>Actinomycetes</taxon>
        <taxon>Kitasatosporales</taxon>
        <taxon>Streptomycetaceae</taxon>
        <taxon>Streptomyces</taxon>
    </lineage>
</organism>
<evidence type="ECO:0000313" key="2">
    <source>
        <dbReference type="EMBL" id="WMX45492.1"/>
    </source>
</evidence>
<evidence type="ECO:0000313" key="3">
    <source>
        <dbReference type="Proteomes" id="UP001250858"/>
    </source>
</evidence>